<dbReference type="Pfam" id="PF01408">
    <property type="entry name" value="GFO_IDH_MocA"/>
    <property type="match status" value="1"/>
</dbReference>
<name>D0MFT2_RHOM4</name>
<dbReference type="RefSeq" id="WP_012845031.1">
    <property type="nucleotide sequence ID" value="NC_013501.1"/>
</dbReference>
<dbReference type="InterPro" id="IPR000683">
    <property type="entry name" value="Gfo/Idh/MocA-like_OxRdtase_N"/>
</dbReference>
<evidence type="ECO:0000313" key="5">
    <source>
        <dbReference type="Proteomes" id="UP000002221"/>
    </source>
</evidence>
<feature type="domain" description="Gfo/Idh/MocA-like oxidoreductase N-terminal" evidence="3">
    <location>
        <begin position="56"/>
        <end position="117"/>
    </location>
</feature>
<evidence type="ECO:0000256" key="2">
    <source>
        <dbReference type="ARBA" id="ARBA00023002"/>
    </source>
</evidence>
<dbReference type="eggNOG" id="COG0673">
    <property type="taxonomic scope" value="Bacteria"/>
</dbReference>
<comment type="similarity">
    <text evidence="1">Belongs to the Gfo/Idh/MocA family.</text>
</comment>
<dbReference type="GO" id="GO:0016491">
    <property type="term" value="F:oxidoreductase activity"/>
    <property type="evidence" value="ECO:0007669"/>
    <property type="project" value="UniProtKB-KW"/>
</dbReference>
<evidence type="ECO:0000259" key="3">
    <source>
        <dbReference type="Pfam" id="PF01408"/>
    </source>
</evidence>
<dbReference type="PANTHER" id="PTHR43708:SF5">
    <property type="entry name" value="CONSERVED EXPRESSED OXIDOREDUCTASE (EUROFUNG)-RELATED"/>
    <property type="match status" value="1"/>
</dbReference>
<dbReference type="Proteomes" id="UP000002221">
    <property type="component" value="Chromosome"/>
</dbReference>
<dbReference type="InterPro" id="IPR051317">
    <property type="entry name" value="Gfo/Idh/MocA_oxidoreduct"/>
</dbReference>
<dbReference type="HOGENOM" id="CLU_1007882_0_0_10"/>
<sequence>MDRPQATESAPAFRIGLIGGGREARSLHAALRALYPDRSVARFSESTLDVPDARLAAWMQALEVVFIATPPAERFRVTEIALREGVHCFVAWPPAPALQDLERLGRLAEEACVEVGVSRPLRFHPKLQDVRNGAPPALLVYRQQVGGRGVVPWHARLAEAVDLCCALARSSSVLRIEGEAVRGGPTWLEAVAFGLRFHSGTYAQVLMWRDGDDTTPELYLARTGWHRWLRLEASDERLTKAEVLAFLQALAARQPAPVSLLETLQVLRIVERLMSRLR</sequence>
<keyword evidence="2" id="KW-0560">Oxidoreductase</keyword>
<proteinExistence type="inferred from homology"/>
<evidence type="ECO:0000256" key="1">
    <source>
        <dbReference type="ARBA" id="ARBA00010928"/>
    </source>
</evidence>
<dbReference type="KEGG" id="rmr:Rmar_2545"/>
<dbReference type="PANTHER" id="PTHR43708">
    <property type="entry name" value="CONSERVED EXPRESSED OXIDOREDUCTASE (EUROFUNG)"/>
    <property type="match status" value="1"/>
</dbReference>
<dbReference type="EMBL" id="CP001807">
    <property type="protein sequence ID" value="ACY49421.1"/>
    <property type="molecule type" value="Genomic_DNA"/>
</dbReference>
<gene>
    <name evidence="4" type="ordered locus">Rmar_2545</name>
</gene>
<keyword evidence="5" id="KW-1185">Reference proteome</keyword>
<organism evidence="4 5">
    <name type="scientific">Rhodothermus marinus (strain ATCC 43812 / DSM 4252 / R-10)</name>
    <name type="common">Rhodothermus obamensis</name>
    <dbReference type="NCBI Taxonomy" id="518766"/>
    <lineage>
        <taxon>Bacteria</taxon>
        <taxon>Pseudomonadati</taxon>
        <taxon>Rhodothermota</taxon>
        <taxon>Rhodothermia</taxon>
        <taxon>Rhodothermales</taxon>
        <taxon>Rhodothermaceae</taxon>
        <taxon>Rhodothermus</taxon>
    </lineage>
</organism>
<reference evidence="4 5" key="1">
    <citation type="journal article" date="2009" name="Stand. Genomic Sci.">
        <title>Complete genome sequence of Rhodothermus marinus type strain (R-10).</title>
        <authorList>
            <person name="Nolan M."/>
            <person name="Tindall B.J."/>
            <person name="Pomrenke H."/>
            <person name="Lapidus A."/>
            <person name="Copeland A."/>
            <person name="Glavina Del Rio T."/>
            <person name="Lucas S."/>
            <person name="Chen F."/>
            <person name="Tice H."/>
            <person name="Cheng J.F."/>
            <person name="Saunders E."/>
            <person name="Han C."/>
            <person name="Bruce D."/>
            <person name="Goodwin L."/>
            <person name="Chain P."/>
            <person name="Pitluck S."/>
            <person name="Ovchinikova G."/>
            <person name="Pati A."/>
            <person name="Ivanova N."/>
            <person name="Mavromatis K."/>
            <person name="Chen A."/>
            <person name="Palaniappan K."/>
            <person name="Land M."/>
            <person name="Hauser L."/>
            <person name="Chang Y.J."/>
            <person name="Jeffries C.D."/>
            <person name="Brettin T."/>
            <person name="Goker M."/>
            <person name="Bristow J."/>
            <person name="Eisen J.A."/>
            <person name="Markowitz V."/>
            <person name="Hugenholtz P."/>
            <person name="Kyrpides N.C."/>
            <person name="Klenk H.P."/>
            <person name="Detter J.C."/>
        </authorList>
    </citation>
    <scope>NUCLEOTIDE SEQUENCE [LARGE SCALE GENOMIC DNA]</scope>
    <source>
        <strain evidence="5">ATCC 43812 / DSM 4252 / R-10</strain>
    </source>
</reference>
<dbReference type="OrthoDB" id="9815825at2"/>
<dbReference type="Gene3D" id="3.40.50.720">
    <property type="entry name" value="NAD(P)-binding Rossmann-like Domain"/>
    <property type="match status" value="1"/>
</dbReference>
<accession>D0MFT2</accession>
<protein>
    <submittedName>
        <fullName evidence="4">Oxidoreductase domain protein</fullName>
    </submittedName>
</protein>
<dbReference type="AlphaFoldDB" id="D0MFT2"/>
<dbReference type="GO" id="GO:0000166">
    <property type="term" value="F:nucleotide binding"/>
    <property type="evidence" value="ECO:0007669"/>
    <property type="project" value="InterPro"/>
</dbReference>
<dbReference type="STRING" id="518766.Rmar_2545"/>
<evidence type="ECO:0000313" key="4">
    <source>
        <dbReference type="EMBL" id="ACY49421.1"/>
    </source>
</evidence>
<dbReference type="SUPFAM" id="SSF51735">
    <property type="entry name" value="NAD(P)-binding Rossmann-fold domains"/>
    <property type="match status" value="1"/>
</dbReference>
<dbReference type="InterPro" id="IPR036291">
    <property type="entry name" value="NAD(P)-bd_dom_sf"/>
</dbReference>